<reference evidence="2 3" key="2">
    <citation type="submission" date="2018-11" db="EMBL/GenBank/DDBJ databases">
        <authorList>
            <consortium name="Pathogen Informatics"/>
        </authorList>
    </citation>
    <scope>NUCLEOTIDE SEQUENCE [LARGE SCALE GENOMIC DNA]</scope>
</reference>
<dbReference type="WBParaSite" id="HNAJ_0000674101-mRNA-1">
    <property type="protein sequence ID" value="HNAJ_0000674101-mRNA-1"/>
    <property type="gene ID" value="HNAJ_0000674101"/>
</dbReference>
<protein>
    <submittedName>
        <fullName evidence="4">CTNNB1 binding N-teminal domain-containing protein</fullName>
    </submittedName>
</protein>
<feature type="compositionally biased region" description="Low complexity" evidence="1">
    <location>
        <begin position="10"/>
        <end position="28"/>
    </location>
</feature>
<name>A0A0R3TI50_RODNA</name>
<evidence type="ECO:0000256" key="1">
    <source>
        <dbReference type="SAM" id="MobiDB-lite"/>
    </source>
</evidence>
<reference evidence="4" key="1">
    <citation type="submission" date="2017-02" db="UniProtKB">
        <authorList>
            <consortium name="WormBaseParasite"/>
        </authorList>
    </citation>
    <scope>IDENTIFICATION</scope>
</reference>
<proteinExistence type="predicted"/>
<gene>
    <name evidence="2" type="ORF">HNAJ_LOCUS6737</name>
</gene>
<accession>A0A0R3TI50</accession>
<dbReference type="AlphaFoldDB" id="A0A0R3TI50"/>
<sequence length="50" mass="5423">MPRMPPFPSSHPLVSLLSSTSQLPTTSPLQPPSPANFPEDLLSDDRSGEY</sequence>
<organism evidence="4">
    <name type="scientific">Rodentolepis nana</name>
    <name type="common">Dwarf tapeworm</name>
    <name type="synonym">Hymenolepis nana</name>
    <dbReference type="NCBI Taxonomy" id="102285"/>
    <lineage>
        <taxon>Eukaryota</taxon>
        <taxon>Metazoa</taxon>
        <taxon>Spiralia</taxon>
        <taxon>Lophotrochozoa</taxon>
        <taxon>Platyhelminthes</taxon>
        <taxon>Cestoda</taxon>
        <taxon>Eucestoda</taxon>
        <taxon>Cyclophyllidea</taxon>
        <taxon>Hymenolepididae</taxon>
        <taxon>Rodentolepis</taxon>
    </lineage>
</organism>
<evidence type="ECO:0000313" key="2">
    <source>
        <dbReference type="EMBL" id="VDO02597.1"/>
    </source>
</evidence>
<evidence type="ECO:0000313" key="4">
    <source>
        <dbReference type="WBParaSite" id="HNAJ_0000674101-mRNA-1"/>
    </source>
</evidence>
<dbReference type="EMBL" id="UZAE01008156">
    <property type="protein sequence ID" value="VDO02597.1"/>
    <property type="molecule type" value="Genomic_DNA"/>
</dbReference>
<evidence type="ECO:0000313" key="3">
    <source>
        <dbReference type="Proteomes" id="UP000278807"/>
    </source>
</evidence>
<dbReference type="Proteomes" id="UP000278807">
    <property type="component" value="Unassembled WGS sequence"/>
</dbReference>
<keyword evidence="3" id="KW-1185">Reference proteome</keyword>
<feature type="region of interest" description="Disordered" evidence="1">
    <location>
        <begin position="1"/>
        <end position="50"/>
    </location>
</feature>